<feature type="domain" description="Thioesterase" evidence="2">
    <location>
        <begin position="48"/>
        <end position="121"/>
    </location>
</feature>
<dbReference type="Pfam" id="PF03061">
    <property type="entry name" value="4HBT"/>
    <property type="match status" value="1"/>
</dbReference>
<accession>A0A346AXC0</accession>
<organism evidence="3 4">
    <name type="scientific">Megasphaera stantonii</name>
    <dbReference type="NCBI Taxonomy" id="2144175"/>
    <lineage>
        <taxon>Bacteria</taxon>
        <taxon>Bacillati</taxon>
        <taxon>Bacillota</taxon>
        <taxon>Negativicutes</taxon>
        <taxon>Veillonellales</taxon>
        <taxon>Veillonellaceae</taxon>
        <taxon>Megasphaera</taxon>
    </lineage>
</organism>
<gene>
    <name evidence="3" type="ORF">DKB62_02420</name>
</gene>
<reference evidence="3 4" key="1">
    <citation type="submission" date="2018-05" db="EMBL/GenBank/DDBJ databases">
        <title>Complete genome sequence of Megasphaera sp. AJH120T, isolated from the ceca of a chicken.</title>
        <authorList>
            <person name="Maki J."/>
            <person name="Looft T."/>
        </authorList>
    </citation>
    <scope>NUCLEOTIDE SEQUENCE [LARGE SCALE GENOMIC DNA]</scope>
    <source>
        <strain evidence="3 4">AJH120</strain>
    </source>
</reference>
<evidence type="ECO:0000259" key="2">
    <source>
        <dbReference type="Pfam" id="PF03061"/>
    </source>
</evidence>
<dbReference type="Proteomes" id="UP000254337">
    <property type="component" value="Chromosome"/>
</dbReference>
<dbReference type="InterPro" id="IPR006683">
    <property type="entry name" value="Thioestr_dom"/>
</dbReference>
<dbReference type="Gene3D" id="3.10.129.10">
    <property type="entry name" value="Hotdog Thioesterase"/>
    <property type="match status" value="1"/>
</dbReference>
<dbReference type="SUPFAM" id="SSF54637">
    <property type="entry name" value="Thioesterase/thiol ester dehydrase-isomerase"/>
    <property type="match status" value="1"/>
</dbReference>
<dbReference type="GO" id="GO:0016289">
    <property type="term" value="F:acyl-CoA hydrolase activity"/>
    <property type="evidence" value="ECO:0007669"/>
    <property type="project" value="UniProtKB-ARBA"/>
</dbReference>
<dbReference type="InterPro" id="IPR029069">
    <property type="entry name" value="HotDog_dom_sf"/>
</dbReference>
<keyword evidence="4" id="KW-1185">Reference proteome</keyword>
<keyword evidence="1" id="KW-0378">Hydrolase</keyword>
<name>A0A346AXC0_9FIRM</name>
<proteinExistence type="predicted"/>
<dbReference type="OrthoDB" id="328435at2"/>
<dbReference type="InterPro" id="IPR003736">
    <property type="entry name" value="PAAI_dom"/>
</dbReference>
<dbReference type="NCBIfam" id="TIGR00369">
    <property type="entry name" value="unchar_dom_1"/>
    <property type="match status" value="1"/>
</dbReference>
<dbReference type="AlphaFoldDB" id="A0A346AXC0"/>
<sequence length="145" mass="16063">MEADVQALDDELQRNPFDQFMDFHVIAADKQLTVLEFQNKGTKWDNPNGTLYGGVLYSMSASAMETACAVYGKAVLTLDLSMNFLRPAFSNTVIRAETRVIHNGHTTMVALCDLYDNNDRYLAHGKGTFFVTGPYAFGGGEGHDR</sequence>
<protein>
    <submittedName>
        <fullName evidence="3">PaaI family thioesterase</fullName>
    </submittedName>
</protein>
<evidence type="ECO:0000313" key="4">
    <source>
        <dbReference type="Proteomes" id="UP000254337"/>
    </source>
</evidence>
<dbReference type="KEGG" id="meg:DKB62_02420"/>
<evidence type="ECO:0000256" key="1">
    <source>
        <dbReference type="ARBA" id="ARBA00022801"/>
    </source>
</evidence>
<dbReference type="RefSeq" id="WP_095629360.1">
    <property type="nucleotide sequence ID" value="NZ_CAUWMV010000001.1"/>
</dbReference>
<dbReference type="EMBL" id="CP029462">
    <property type="protein sequence ID" value="AXL20513.1"/>
    <property type="molecule type" value="Genomic_DNA"/>
</dbReference>
<evidence type="ECO:0000313" key="3">
    <source>
        <dbReference type="EMBL" id="AXL20513.1"/>
    </source>
</evidence>
<dbReference type="CDD" id="cd03443">
    <property type="entry name" value="PaaI_thioesterase"/>
    <property type="match status" value="1"/>
</dbReference>